<evidence type="ECO:0000313" key="2">
    <source>
        <dbReference type="Proteomes" id="UP000236736"/>
    </source>
</evidence>
<name>A0A1H6A5M7_9BACT</name>
<organism evidence="1 2">
    <name type="scientific">Algoriphagus boritolerans DSM 17298 = JCM 18970</name>
    <dbReference type="NCBI Taxonomy" id="1120964"/>
    <lineage>
        <taxon>Bacteria</taxon>
        <taxon>Pseudomonadati</taxon>
        <taxon>Bacteroidota</taxon>
        <taxon>Cytophagia</taxon>
        <taxon>Cytophagales</taxon>
        <taxon>Cyclobacteriaceae</taxon>
        <taxon>Algoriphagus</taxon>
    </lineage>
</organism>
<dbReference type="EMBL" id="FNVR01000036">
    <property type="protein sequence ID" value="SEG43036.1"/>
    <property type="molecule type" value="Genomic_DNA"/>
</dbReference>
<evidence type="ECO:0008006" key="3">
    <source>
        <dbReference type="Google" id="ProtNLM"/>
    </source>
</evidence>
<proteinExistence type="predicted"/>
<dbReference type="STRING" id="1120964.GCA_001313265_06705"/>
<dbReference type="Proteomes" id="UP000236736">
    <property type="component" value="Unassembled WGS sequence"/>
</dbReference>
<gene>
    <name evidence="1" type="ORF">SAMN03080598_03891</name>
</gene>
<dbReference type="AlphaFoldDB" id="A0A1H6A5M7"/>
<reference evidence="2" key="1">
    <citation type="submission" date="2016-10" db="EMBL/GenBank/DDBJ databases">
        <authorList>
            <person name="Varghese N."/>
            <person name="Submissions S."/>
        </authorList>
    </citation>
    <scope>NUCLEOTIDE SEQUENCE [LARGE SCALE GENOMIC DNA]</scope>
    <source>
        <strain evidence="2">DSM 17298</strain>
    </source>
</reference>
<protein>
    <recommendedName>
        <fullName evidence="3">RNA-directed DNA polymerase</fullName>
    </recommendedName>
</protein>
<dbReference type="RefSeq" id="WP_235010121.1">
    <property type="nucleotide sequence ID" value="NZ_BBFN01000049.1"/>
</dbReference>
<accession>A0A1H6A5M7</accession>
<evidence type="ECO:0000313" key="1">
    <source>
        <dbReference type="EMBL" id="SEG43036.1"/>
    </source>
</evidence>
<sequence length="60" mass="7157">MNLVKLGVKKSKAWEWANTRKGYWHIAKNFILNTTSTKERLRQAGYLFLSEHYQKVMIKT</sequence>
<keyword evidence="2" id="KW-1185">Reference proteome</keyword>